<protein>
    <submittedName>
        <fullName evidence="1">Uncharacterized protein</fullName>
    </submittedName>
</protein>
<dbReference type="RefSeq" id="WP_099881588.1">
    <property type="nucleotide sequence ID" value="NZ_CP024608.1"/>
</dbReference>
<keyword evidence="2" id="KW-1185">Reference proteome</keyword>
<evidence type="ECO:0000313" key="1">
    <source>
        <dbReference type="EMBL" id="ATQ78501.1"/>
    </source>
</evidence>
<accession>A0A2D2DU44</accession>
<organism evidence="1 2">
    <name type="scientific">Massilia violaceinigra</name>
    <dbReference type="NCBI Taxonomy" id="2045208"/>
    <lineage>
        <taxon>Bacteria</taxon>
        <taxon>Pseudomonadati</taxon>
        <taxon>Pseudomonadota</taxon>
        <taxon>Betaproteobacteria</taxon>
        <taxon>Burkholderiales</taxon>
        <taxon>Oxalobacteraceae</taxon>
        <taxon>Telluria group</taxon>
        <taxon>Massilia</taxon>
    </lineage>
</organism>
<dbReference type="Proteomes" id="UP000229897">
    <property type="component" value="Chromosome"/>
</dbReference>
<proteinExistence type="predicted"/>
<dbReference type="OrthoDB" id="6038212at2"/>
<dbReference type="KEGG" id="mass:CR152_31290"/>
<dbReference type="EMBL" id="CP024608">
    <property type="protein sequence ID" value="ATQ78501.1"/>
    <property type="molecule type" value="Genomic_DNA"/>
</dbReference>
<evidence type="ECO:0000313" key="2">
    <source>
        <dbReference type="Proteomes" id="UP000229897"/>
    </source>
</evidence>
<gene>
    <name evidence="1" type="ORF">CR152_31290</name>
</gene>
<sequence>MAPVKRAMARRRQDGAALLLMLAVAGLGAASLLMSGIAKTDMHAGPERRSAAALAQAREALLGFALANGRLPRPALEVSGSGGGREYEGRCDSEERCTGLLPWVTLGLAPGDGWGKLLRYSVSPVMSAAPIQPTVAFGTKSVLTRRDARLAYQVGAAECSMATQCAAAVVLSHGREHGGISVHGVRQPDRSGTNVDERVNAGATTTFVQRARERDPSLAGGEFDDQLVLVPVGILFNRMSLARALPQGE</sequence>
<dbReference type="AlphaFoldDB" id="A0A2D2DU44"/>
<name>A0A2D2DU44_9BURK</name>
<reference evidence="1" key="1">
    <citation type="submission" date="2017-10" db="EMBL/GenBank/DDBJ databases">
        <title>Massilia psychrophilum sp. nov., a novel purple-pigmented bacterium isolated from Tianshan glacier, Xinjiang Municipality, China.</title>
        <authorList>
            <person name="Wang H."/>
        </authorList>
    </citation>
    <scope>NUCLEOTIDE SEQUENCE [LARGE SCALE GENOMIC DNA]</scope>
    <source>
        <strain evidence="1">B2</strain>
    </source>
</reference>